<evidence type="ECO:0000313" key="1">
    <source>
        <dbReference type="EMBL" id="KAJ3472022.1"/>
    </source>
</evidence>
<evidence type="ECO:0000313" key="2">
    <source>
        <dbReference type="Proteomes" id="UP001148737"/>
    </source>
</evidence>
<gene>
    <name evidence="1" type="ORF">NLG97_g11356</name>
</gene>
<dbReference type="EMBL" id="JANAKD010003603">
    <property type="protein sequence ID" value="KAJ3472022.1"/>
    <property type="molecule type" value="Genomic_DNA"/>
</dbReference>
<organism evidence="1 2">
    <name type="scientific">Lecanicillium saksenae</name>
    <dbReference type="NCBI Taxonomy" id="468837"/>
    <lineage>
        <taxon>Eukaryota</taxon>
        <taxon>Fungi</taxon>
        <taxon>Dikarya</taxon>
        <taxon>Ascomycota</taxon>
        <taxon>Pezizomycotina</taxon>
        <taxon>Sordariomycetes</taxon>
        <taxon>Hypocreomycetidae</taxon>
        <taxon>Hypocreales</taxon>
        <taxon>Cordycipitaceae</taxon>
        <taxon>Lecanicillium</taxon>
    </lineage>
</organism>
<proteinExistence type="predicted"/>
<reference evidence="1" key="1">
    <citation type="submission" date="2022-07" db="EMBL/GenBank/DDBJ databases">
        <title>Genome Sequence of Lecanicillium saksenae.</title>
        <authorList>
            <person name="Buettner E."/>
        </authorList>
    </citation>
    <scope>NUCLEOTIDE SEQUENCE</scope>
    <source>
        <strain evidence="1">VT-O1</strain>
    </source>
</reference>
<keyword evidence="2" id="KW-1185">Reference proteome</keyword>
<sequence length="126" mass="14099">MIDEAILRPGRLSEQLFLDLPTPEERVDILRAIYRTRHVGASDAEFARLESIALDERCGDFSGADLSGLHTKAAEFAVRRYIAGGDDEAPKEIGRQDWENALAVTRRSVGNPETYRKLRSKLARAT</sequence>
<protein>
    <submittedName>
        <fullName evidence="1">Uncharacterized protein</fullName>
    </submittedName>
</protein>
<comment type="caution">
    <text evidence="1">The sequence shown here is derived from an EMBL/GenBank/DDBJ whole genome shotgun (WGS) entry which is preliminary data.</text>
</comment>
<dbReference type="Proteomes" id="UP001148737">
    <property type="component" value="Unassembled WGS sequence"/>
</dbReference>
<name>A0ACC1QCA4_9HYPO</name>
<accession>A0ACC1QCA4</accession>